<dbReference type="AlphaFoldDB" id="A0A1X7U2Y1"/>
<accession>A0A1X7U2Y1</accession>
<name>A0A1X7U2Y1_AMPQE</name>
<proteinExistence type="predicted"/>
<dbReference type="EnsemblMetazoa" id="Aqu2.1.22120_001">
    <property type="protein sequence ID" value="Aqu2.1.22120_001"/>
    <property type="gene ID" value="Aqu2.1.22120"/>
</dbReference>
<dbReference type="InParanoid" id="A0A1X7U2Y1"/>
<protein>
    <submittedName>
        <fullName evidence="1">Uncharacterized protein</fullName>
    </submittedName>
</protein>
<sequence length="55" mass="6483">MTFSYVEVSRSLLPDTVQCQSVTQLHLWPQHFIVSVRNKVLEMLHMLKVVKLNEE</sequence>
<reference evidence="1" key="1">
    <citation type="submission" date="2017-05" db="UniProtKB">
        <authorList>
            <consortium name="EnsemblMetazoa"/>
        </authorList>
    </citation>
    <scope>IDENTIFICATION</scope>
</reference>
<organism evidence="1">
    <name type="scientific">Amphimedon queenslandica</name>
    <name type="common">Sponge</name>
    <dbReference type="NCBI Taxonomy" id="400682"/>
    <lineage>
        <taxon>Eukaryota</taxon>
        <taxon>Metazoa</taxon>
        <taxon>Porifera</taxon>
        <taxon>Demospongiae</taxon>
        <taxon>Heteroscleromorpha</taxon>
        <taxon>Haplosclerida</taxon>
        <taxon>Niphatidae</taxon>
        <taxon>Amphimedon</taxon>
    </lineage>
</organism>
<evidence type="ECO:0000313" key="1">
    <source>
        <dbReference type="EnsemblMetazoa" id="Aqu2.1.22120_001"/>
    </source>
</evidence>